<dbReference type="CDD" id="cd06664">
    <property type="entry name" value="IscU_like"/>
    <property type="match status" value="1"/>
</dbReference>
<evidence type="ECO:0000256" key="1">
    <source>
        <dbReference type="SAM" id="MobiDB-lite"/>
    </source>
</evidence>
<dbReference type="EMBL" id="PFFO01000062">
    <property type="protein sequence ID" value="PIW08154.1"/>
    <property type="molecule type" value="Genomic_DNA"/>
</dbReference>
<dbReference type="PANTHER" id="PTHR10093">
    <property type="entry name" value="IRON-SULFUR CLUSTER ASSEMBLY ENZYME NIFU HOMOLOG"/>
    <property type="match status" value="1"/>
</dbReference>
<feature type="compositionally biased region" description="Basic and acidic residues" evidence="1">
    <location>
        <begin position="1"/>
        <end position="16"/>
    </location>
</feature>
<comment type="caution">
    <text evidence="3">The sequence shown here is derived from an EMBL/GenBank/DDBJ whole genome shotgun (WGS) entry which is preliminary data.</text>
</comment>
<sequence length="124" mass="13832">MDMYREDVMDHYEHPRNQGSFGDAQDKDVLTARDSNASCGDMVKFYIRIAKGKIIEVKWEGIGCAITTAAASKLSEYLQGQSLKAVQKMSEEELVREGVGFEVNPGRSKCLTLPVKVVKKLCRS</sequence>
<name>A0A2M7FRV6_9BACT</name>
<feature type="domain" description="NIF system FeS cluster assembly NifU N-terminal" evidence="2">
    <location>
        <begin position="3"/>
        <end position="112"/>
    </location>
</feature>
<dbReference type="AlphaFoldDB" id="A0A2M7FRV6"/>
<dbReference type="GO" id="GO:0051536">
    <property type="term" value="F:iron-sulfur cluster binding"/>
    <property type="evidence" value="ECO:0007669"/>
    <property type="project" value="InterPro"/>
</dbReference>
<dbReference type="GO" id="GO:0016226">
    <property type="term" value="P:iron-sulfur cluster assembly"/>
    <property type="evidence" value="ECO:0007669"/>
    <property type="project" value="InterPro"/>
</dbReference>
<feature type="region of interest" description="Disordered" evidence="1">
    <location>
        <begin position="1"/>
        <end position="27"/>
    </location>
</feature>
<evidence type="ECO:0000313" key="3">
    <source>
        <dbReference type="EMBL" id="PIW08154.1"/>
    </source>
</evidence>
<dbReference type="InterPro" id="IPR002871">
    <property type="entry name" value="NIF_FeS_clus_asmbl_NifU_N"/>
</dbReference>
<dbReference type="Proteomes" id="UP000230556">
    <property type="component" value="Unassembled WGS sequence"/>
</dbReference>
<proteinExistence type="predicted"/>
<protein>
    <submittedName>
        <fullName evidence="3">Fe-S cluster protein</fullName>
    </submittedName>
</protein>
<dbReference type="GO" id="GO:0005506">
    <property type="term" value="F:iron ion binding"/>
    <property type="evidence" value="ECO:0007669"/>
    <property type="project" value="InterPro"/>
</dbReference>
<gene>
    <name evidence="3" type="ORF">COW38_01320</name>
</gene>
<dbReference type="SUPFAM" id="SSF82649">
    <property type="entry name" value="SufE/NifU"/>
    <property type="match status" value="1"/>
</dbReference>
<dbReference type="Gene3D" id="3.90.1010.10">
    <property type="match status" value="1"/>
</dbReference>
<evidence type="ECO:0000259" key="2">
    <source>
        <dbReference type="Pfam" id="PF01592"/>
    </source>
</evidence>
<evidence type="ECO:0000313" key="4">
    <source>
        <dbReference type="Proteomes" id="UP000230556"/>
    </source>
</evidence>
<organism evidence="3 4">
    <name type="scientific">Candidatus Collierbacteria bacterium CG17_big_fil_post_rev_8_21_14_2_50_45_7</name>
    <dbReference type="NCBI Taxonomy" id="1974536"/>
    <lineage>
        <taxon>Bacteria</taxon>
        <taxon>Candidatus Collieribacteriota</taxon>
    </lineage>
</organism>
<accession>A0A2M7FRV6</accession>
<dbReference type="Pfam" id="PF01592">
    <property type="entry name" value="NifU_N"/>
    <property type="match status" value="1"/>
</dbReference>
<reference evidence="4" key="1">
    <citation type="submission" date="2017-09" db="EMBL/GenBank/DDBJ databases">
        <title>Depth-based differentiation of microbial function through sediment-hosted aquifers and enrichment of novel symbionts in the deep terrestrial subsurface.</title>
        <authorList>
            <person name="Probst A.J."/>
            <person name="Ladd B."/>
            <person name="Jarett J.K."/>
            <person name="Geller-Mcgrath D.E."/>
            <person name="Sieber C.M.K."/>
            <person name="Emerson J.B."/>
            <person name="Anantharaman K."/>
            <person name="Thomas B.C."/>
            <person name="Malmstrom R."/>
            <person name="Stieglmeier M."/>
            <person name="Klingl A."/>
            <person name="Woyke T."/>
            <person name="Ryan C.M."/>
            <person name="Banfield J.F."/>
        </authorList>
    </citation>
    <scope>NUCLEOTIDE SEQUENCE [LARGE SCALE GENOMIC DNA]</scope>
</reference>